<sequence>MVIFVIIQLILLTRGLSYLAVGCLNISGVNIEVIGVLFATIWSAQVRGTGGGVVIYAGREVSQETMTHDIQFRSTRTRSTHTDLESGLHQQTSTHGTIATDLGSSDVGTSVMKERMDSSSELHAKEGAVVVVNAM</sequence>
<keyword evidence="1" id="KW-0732">Signal</keyword>
<dbReference type="EMBL" id="JAACJM010000045">
    <property type="protein sequence ID" value="KAF5360018.1"/>
    <property type="molecule type" value="Genomic_DNA"/>
</dbReference>
<feature type="chain" id="PRO_5034230026" evidence="1">
    <location>
        <begin position="16"/>
        <end position="135"/>
    </location>
</feature>
<gene>
    <name evidence="2" type="ORF">D9758_007562</name>
</gene>
<keyword evidence="3" id="KW-1185">Reference proteome</keyword>
<evidence type="ECO:0000313" key="2">
    <source>
        <dbReference type="EMBL" id="KAF5360018.1"/>
    </source>
</evidence>
<dbReference type="Proteomes" id="UP000559256">
    <property type="component" value="Unassembled WGS sequence"/>
</dbReference>
<evidence type="ECO:0000256" key="1">
    <source>
        <dbReference type="SAM" id="SignalP"/>
    </source>
</evidence>
<evidence type="ECO:0000313" key="3">
    <source>
        <dbReference type="Proteomes" id="UP000559256"/>
    </source>
</evidence>
<name>A0A8H5G7Z0_9AGAR</name>
<comment type="caution">
    <text evidence="2">The sequence shown here is derived from an EMBL/GenBank/DDBJ whole genome shotgun (WGS) entry which is preliminary data.</text>
</comment>
<accession>A0A8H5G7Z0</accession>
<feature type="signal peptide" evidence="1">
    <location>
        <begin position="1"/>
        <end position="15"/>
    </location>
</feature>
<dbReference type="OrthoDB" id="2548432at2759"/>
<protein>
    <submittedName>
        <fullName evidence="2">Uncharacterized protein</fullName>
    </submittedName>
</protein>
<organism evidence="2 3">
    <name type="scientific">Tetrapyrgos nigripes</name>
    <dbReference type="NCBI Taxonomy" id="182062"/>
    <lineage>
        <taxon>Eukaryota</taxon>
        <taxon>Fungi</taxon>
        <taxon>Dikarya</taxon>
        <taxon>Basidiomycota</taxon>
        <taxon>Agaricomycotina</taxon>
        <taxon>Agaricomycetes</taxon>
        <taxon>Agaricomycetidae</taxon>
        <taxon>Agaricales</taxon>
        <taxon>Marasmiineae</taxon>
        <taxon>Marasmiaceae</taxon>
        <taxon>Tetrapyrgos</taxon>
    </lineage>
</organism>
<proteinExistence type="predicted"/>
<reference evidence="2 3" key="1">
    <citation type="journal article" date="2020" name="ISME J.">
        <title>Uncovering the hidden diversity of litter-decomposition mechanisms in mushroom-forming fungi.</title>
        <authorList>
            <person name="Floudas D."/>
            <person name="Bentzer J."/>
            <person name="Ahren D."/>
            <person name="Johansson T."/>
            <person name="Persson P."/>
            <person name="Tunlid A."/>
        </authorList>
    </citation>
    <scope>NUCLEOTIDE SEQUENCE [LARGE SCALE GENOMIC DNA]</scope>
    <source>
        <strain evidence="2 3">CBS 291.85</strain>
    </source>
</reference>
<dbReference type="AlphaFoldDB" id="A0A8H5G7Z0"/>